<reference evidence="2 3" key="1">
    <citation type="submission" date="2024-04" db="EMBL/GenBank/DDBJ databases">
        <title>Phyllosticta paracitricarpa is synonymous to the EU quarantine fungus P. citricarpa based on phylogenomic analyses.</title>
        <authorList>
            <consortium name="Lawrence Berkeley National Laboratory"/>
            <person name="Van ingen-buijs V.A."/>
            <person name="Van westerhoven A.C."/>
            <person name="Haridas S."/>
            <person name="Skiadas P."/>
            <person name="Martin F."/>
            <person name="Groenewald J.Z."/>
            <person name="Crous P.W."/>
            <person name="Seidl M.F."/>
        </authorList>
    </citation>
    <scope>NUCLEOTIDE SEQUENCE [LARGE SCALE GENOMIC DNA]</scope>
    <source>
        <strain evidence="2 3">CPC 17464</strain>
    </source>
</reference>
<accession>A0ABR1LGW9</accession>
<feature type="region of interest" description="Disordered" evidence="1">
    <location>
        <begin position="160"/>
        <end position="192"/>
    </location>
</feature>
<gene>
    <name evidence="2" type="ORF">J3D65DRAFT_62382</name>
</gene>
<sequence length="204" mass="22757">MSNMHASREMQLEQGLILRSASREDEVAFTGRDILTCSPCLTEASRCCPVLSVLHQTADKLVAYTMTSFRPSIHFCRRHPSLRKHEQRGINHIVPNPRTLDPRSSSTPIPIGLHHSSTQPLATPSTQPTPRTNAIPHAPGTLLPVSLSSPPSNPPFQHLTRITPRIPGPKLVRPPPRTPWAGTACRRPRPWDRSRTTHLLARWS</sequence>
<comment type="caution">
    <text evidence="2">The sequence shown here is derived from an EMBL/GenBank/DDBJ whole genome shotgun (WGS) entry which is preliminary data.</text>
</comment>
<proteinExistence type="predicted"/>
<dbReference type="EMBL" id="JBBPEH010000010">
    <property type="protein sequence ID" value="KAK7532967.1"/>
    <property type="molecule type" value="Genomic_DNA"/>
</dbReference>
<dbReference type="Proteomes" id="UP001360953">
    <property type="component" value="Unassembled WGS sequence"/>
</dbReference>
<protein>
    <submittedName>
        <fullName evidence="2">Uncharacterized protein</fullName>
    </submittedName>
</protein>
<keyword evidence="3" id="KW-1185">Reference proteome</keyword>
<feature type="compositionally biased region" description="Polar residues" evidence="1">
    <location>
        <begin position="115"/>
        <end position="130"/>
    </location>
</feature>
<name>A0ABR1LGW9_9PEZI</name>
<evidence type="ECO:0000313" key="2">
    <source>
        <dbReference type="EMBL" id="KAK7532967.1"/>
    </source>
</evidence>
<evidence type="ECO:0000313" key="3">
    <source>
        <dbReference type="Proteomes" id="UP001360953"/>
    </source>
</evidence>
<organism evidence="2 3">
    <name type="scientific">Phyllosticta citribraziliensis</name>
    <dbReference type="NCBI Taxonomy" id="989973"/>
    <lineage>
        <taxon>Eukaryota</taxon>
        <taxon>Fungi</taxon>
        <taxon>Dikarya</taxon>
        <taxon>Ascomycota</taxon>
        <taxon>Pezizomycotina</taxon>
        <taxon>Dothideomycetes</taxon>
        <taxon>Dothideomycetes incertae sedis</taxon>
        <taxon>Botryosphaeriales</taxon>
        <taxon>Phyllostictaceae</taxon>
        <taxon>Phyllosticta</taxon>
    </lineage>
</organism>
<dbReference type="RefSeq" id="XP_066652360.1">
    <property type="nucleotide sequence ID" value="XM_066800187.1"/>
</dbReference>
<feature type="region of interest" description="Disordered" evidence="1">
    <location>
        <begin position="92"/>
        <end position="130"/>
    </location>
</feature>
<evidence type="ECO:0000256" key="1">
    <source>
        <dbReference type="SAM" id="MobiDB-lite"/>
    </source>
</evidence>
<dbReference type="GeneID" id="92033093"/>